<dbReference type="STRING" id="74545.EU96_1758"/>
<dbReference type="AlphaFoldDB" id="A0A0A2A5G3"/>
<protein>
    <submittedName>
        <fullName evidence="1">Uncharacterized protein</fullName>
    </submittedName>
</protein>
<dbReference type="EMBL" id="JNAM01000011">
    <property type="protein sequence ID" value="KGF97117.1"/>
    <property type="molecule type" value="Genomic_DNA"/>
</dbReference>
<comment type="caution">
    <text evidence="1">The sequence shown here is derived from an EMBL/GenBank/DDBJ whole genome shotgun (WGS) entry which is preliminary data.</text>
</comment>
<name>A0A0A2A5G3_PROMR</name>
<evidence type="ECO:0000313" key="1">
    <source>
        <dbReference type="EMBL" id="KGF97117.1"/>
    </source>
</evidence>
<accession>A0A0A2A5G3</accession>
<dbReference type="Proteomes" id="UP000030445">
    <property type="component" value="Unassembled WGS sequence"/>
</dbReference>
<evidence type="ECO:0000313" key="2">
    <source>
        <dbReference type="Proteomes" id="UP000030445"/>
    </source>
</evidence>
<proteinExistence type="predicted"/>
<reference evidence="2" key="1">
    <citation type="journal article" date="2014" name="Sci. Data">
        <title>Genomes of diverse isolates of the marine cyanobacterium Prochlorococcus.</title>
        <authorList>
            <person name="Biller S."/>
            <person name="Berube P."/>
            <person name="Thompson J."/>
            <person name="Kelly L."/>
            <person name="Roggensack S."/>
            <person name="Awad L."/>
            <person name="Roache-Johnson K."/>
            <person name="Ding H."/>
            <person name="Giovannoni S.J."/>
            <person name="Moore L.R."/>
            <person name="Chisholm S.W."/>
        </authorList>
    </citation>
    <scope>NUCLEOTIDE SEQUENCE [LARGE SCALE GENOMIC DNA]</scope>
    <source>
        <strain evidence="2">MIT 9302</strain>
    </source>
</reference>
<gene>
    <name evidence="1" type="ORF">EU96_1758</name>
</gene>
<sequence>MRFNFMSTYKTKYFKKTKKINNTLWLDKLINQLERQAKGV</sequence>
<organism evidence="1 2">
    <name type="scientific">Prochlorococcus marinus str. MIT 9302</name>
    <dbReference type="NCBI Taxonomy" id="74545"/>
    <lineage>
        <taxon>Bacteria</taxon>
        <taxon>Bacillati</taxon>
        <taxon>Cyanobacteriota</taxon>
        <taxon>Cyanophyceae</taxon>
        <taxon>Synechococcales</taxon>
        <taxon>Prochlorococcaceae</taxon>
        <taxon>Prochlorococcus</taxon>
    </lineage>
</organism>